<gene>
    <name evidence="2" type="ORF">ACK4CT_12120</name>
</gene>
<accession>A0ABW9LBA8</accession>
<proteinExistence type="predicted"/>
<evidence type="ECO:0000313" key="3">
    <source>
        <dbReference type="Proteomes" id="UP001635816"/>
    </source>
</evidence>
<keyword evidence="3" id="KW-1185">Reference proteome</keyword>
<organism evidence="2 3">
    <name type="scientific">Mycolicibacterium nivoides</name>
    <dbReference type="NCBI Taxonomy" id="2487344"/>
    <lineage>
        <taxon>Bacteria</taxon>
        <taxon>Bacillati</taxon>
        <taxon>Actinomycetota</taxon>
        <taxon>Actinomycetes</taxon>
        <taxon>Mycobacteriales</taxon>
        <taxon>Mycobacteriaceae</taxon>
        <taxon>Mycolicibacterium</taxon>
    </lineage>
</organism>
<evidence type="ECO:0008006" key="4">
    <source>
        <dbReference type="Google" id="ProtNLM"/>
    </source>
</evidence>
<feature type="region of interest" description="Disordered" evidence="1">
    <location>
        <begin position="28"/>
        <end position="58"/>
    </location>
</feature>
<protein>
    <recommendedName>
        <fullName evidence="4">Minor tail protein</fullName>
    </recommendedName>
</protein>
<dbReference type="InterPro" id="IPR056908">
    <property type="entry name" value="Gp80-like"/>
</dbReference>
<dbReference type="Proteomes" id="UP001635816">
    <property type="component" value="Unassembled WGS sequence"/>
</dbReference>
<dbReference type="RefSeq" id="WP_409543336.1">
    <property type="nucleotide sequence ID" value="NZ_JBKBDD010000003.1"/>
</dbReference>
<reference evidence="2 3" key="1">
    <citation type="submission" date="2024-12" db="EMBL/GenBank/DDBJ databases">
        <title>The coexistence of Mycolicibacterium septicum and Mycolicibacterium nivoides in clinical samples.</title>
        <authorList>
            <person name="Wang C."/>
            <person name="Feng Y."/>
            <person name="Zong Z."/>
        </authorList>
    </citation>
    <scope>NUCLEOTIDE SEQUENCE [LARGE SCALE GENOMIC DNA]</scope>
    <source>
        <strain evidence="2 3">120309</strain>
    </source>
</reference>
<evidence type="ECO:0000313" key="2">
    <source>
        <dbReference type="EMBL" id="MFN6543926.1"/>
    </source>
</evidence>
<sequence length="116" mass="11152">MALTPAAHQDASNAIANGFTWISVHTGAGGGTTGANEATGGSYARKQIPGGTWAPNGSGLNTGGMVNIPVPAGTYTEGGLWSASTAGTFRGSGPFGASVVVTGASASIDITPTVSA</sequence>
<evidence type="ECO:0000256" key="1">
    <source>
        <dbReference type="SAM" id="MobiDB-lite"/>
    </source>
</evidence>
<comment type="caution">
    <text evidence="2">The sequence shown here is derived from an EMBL/GenBank/DDBJ whole genome shotgun (WGS) entry which is preliminary data.</text>
</comment>
<dbReference type="EMBL" id="JBKBDD010000003">
    <property type="protein sequence ID" value="MFN6543926.1"/>
    <property type="molecule type" value="Genomic_DNA"/>
</dbReference>
<dbReference type="Pfam" id="PF23140">
    <property type="entry name" value="Gp80"/>
    <property type="match status" value="1"/>
</dbReference>
<name>A0ABW9LBA8_9MYCO</name>